<evidence type="ECO:0000256" key="6">
    <source>
        <dbReference type="ARBA" id="ARBA00022723"/>
    </source>
</evidence>
<dbReference type="InterPro" id="IPR036282">
    <property type="entry name" value="Glutathione-S-Trfase_C_sf"/>
</dbReference>
<dbReference type="EnsemblMetazoa" id="HelroT78758">
    <property type="protein sequence ID" value="HelroP78758"/>
    <property type="gene ID" value="HelroG78758"/>
</dbReference>
<evidence type="ECO:0000256" key="17">
    <source>
        <dbReference type="ARBA" id="ARBA00067786"/>
    </source>
</evidence>
<dbReference type="InterPro" id="IPR004499">
    <property type="entry name" value="Pro-tRNA-ligase_IIa_arc-type"/>
</dbReference>
<evidence type="ECO:0000256" key="16">
    <source>
        <dbReference type="ARBA" id="ARBA00061295"/>
    </source>
</evidence>
<dbReference type="InterPro" id="IPR004526">
    <property type="entry name" value="Glu-tRNA-synth_arc/euk"/>
</dbReference>
<dbReference type="FunFam" id="3.30.930.10:FF:000007">
    <property type="entry name" value="Bifunctional glutamate/proline--tRNA ligase"/>
    <property type="match status" value="1"/>
</dbReference>
<accession>T1G3F3</accession>
<evidence type="ECO:0000256" key="13">
    <source>
        <dbReference type="ARBA" id="ARBA00023268"/>
    </source>
</evidence>
<dbReference type="EC" id="6.1.1.15" evidence="2"/>
<dbReference type="Pfam" id="PF00043">
    <property type="entry name" value="GST_C"/>
    <property type="match status" value="1"/>
</dbReference>
<protein>
    <recommendedName>
        <fullName evidence="17">Bifunctional glutamate/proline--tRNA ligase</fullName>
        <ecNumber evidence="2">6.1.1.15</ecNumber>
        <ecNumber evidence="3">6.1.1.17</ecNumber>
    </recommendedName>
    <alternativeName>
        <fullName evidence="18">Bifunctional aminoacyl-tRNA synthetase</fullName>
    </alternativeName>
</protein>
<feature type="region of interest" description="Disordered" evidence="19">
    <location>
        <begin position="735"/>
        <end position="779"/>
    </location>
</feature>
<dbReference type="NCBIfam" id="TIGR00408">
    <property type="entry name" value="proS_fam_I"/>
    <property type="match status" value="1"/>
</dbReference>
<dbReference type="InterPro" id="IPR000738">
    <property type="entry name" value="WHEP-TRS_dom"/>
</dbReference>
<dbReference type="InterPro" id="IPR049437">
    <property type="entry name" value="tRNA-synt_1c_C2"/>
</dbReference>
<keyword evidence="5" id="KW-0436">Ligase</keyword>
<dbReference type="InterPro" id="IPR009068">
    <property type="entry name" value="uS15_NS1_RNA-bd_sf"/>
</dbReference>
<dbReference type="InterPro" id="IPR020061">
    <property type="entry name" value="Glu_tRNA_lig_a-bdl"/>
</dbReference>
<evidence type="ECO:0000313" key="22">
    <source>
        <dbReference type="EMBL" id="ESO04653.1"/>
    </source>
</evidence>
<evidence type="ECO:0000256" key="2">
    <source>
        <dbReference type="ARBA" id="ARBA00012831"/>
    </source>
</evidence>
<dbReference type="Proteomes" id="UP000015101">
    <property type="component" value="Unassembled WGS sequence"/>
</dbReference>
<dbReference type="InterPro" id="IPR017449">
    <property type="entry name" value="Pro-tRNA_synth_II"/>
</dbReference>
<dbReference type="SMART" id="SM00946">
    <property type="entry name" value="ProRS-C_1"/>
    <property type="match status" value="1"/>
</dbReference>
<evidence type="ECO:0000256" key="9">
    <source>
        <dbReference type="ARBA" id="ARBA00022840"/>
    </source>
</evidence>
<dbReference type="GO" id="GO:0004827">
    <property type="term" value="F:proline-tRNA ligase activity"/>
    <property type="evidence" value="ECO:0000318"/>
    <property type="project" value="GO_Central"/>
</dbReference>
<evidence type="ECO:0000256" key="5">
    <source>
        <dbReference type="ARBA" id="ARBA00022598"/>
    </source>
</evidence>
<evidence type="ECO:0000313" key="23">
    <source>
        <dbReference type="EnsemblMetazoa" id="HelroP78758"/>
    </source>
</evidence>
<dbReference type="InterPro" id="IPR001412">
    <property type="entry name" value="aa-tRNA-synth_I_CS"/>
</dbReference>
<keyword evidence="13" id="KW-0511">Multifunctional enzyme</keyword>
<dbReference type="HOGENOM" id="CLU_001882_0_1_1"/>
<comment type="similarity">
    <text evidence="16">In the N-terminal section; belongs to the class-I aminoacyl-tRNA synthetase family. Glutamate--tRNA ligase type 2 subfamily.</text>
</comment>
<feature type="domain" description="Aminoacyl-transfer RNA synthetases class-II family profile" evidence="20">
    <location>
        <begin position="1090"/>
        <end position="1329"/>
    </location>
</feature>
<dbReference type="Gene3D" id="1.10.287.10">
    <property type="entry name" value="S15/NS1, RNA-binding"/>
    <property type="match status" value="3"/>
</dbReference>
<dbReference type="InterPro" id="IPR020059">
    <property type="entry name" value="Glu/Gln-tRNA-synth_Ib_codon-bd"/>
</dbReference>
<dbReference type="SMART" id="SM00991">
    <property type="entry name" value="WHEP-TRS"/>
    <property type="match status" value="3"/>
</dbReference>
<dbReference type="Gene3D" id="1.20.1050.130">
    <property type="match status" value="1"/>
</dbReference>
<dbReference type="GO" id="GO:0005737">
    <property type="term" value="C:cytoplasm"/>
    <property type="evidence" value="ECO:0000318"/>
    <property type="project" value="GO_Central"/>
</dbReference>
<evidence type="ECO:0000256" key="12">
    <source>
        <dbReference type="ARBA" id="ARBA00023146"/>
    </source>
</evidence>
<dbReference type="SUPFAM" id="SSF47060">
    <property type="entry name" value="S15/NS1 RNA-binding domain"/>
    <property type="match status" value="3"/>
</dbReference>
<dbReference type="CDD" id="cd00807">
    <property type="entry name" value="GlnRS_core"/>
    <property type="match status" value="1"/>
</dbReference>
<dbReference type="Pfam" id="PF09180">
    <property type="entry name" value="ProRS-C_1"/>
    <property type="match status" value="1"/>
</dbReference>
<dbReference type="CTD" id="20215601"/>
<dbReference type="InterPro" id="IPR014729">
    <property type="entry name" value="Rossmann-like_a/b/a_fold"/>
</dbReference>
<dbReference type="RefSeq" id="XP_009017232.1">
    <property type="nucleotide sequence ID" value="XM_009018984.1"/>
</dbReference>
<comment type="catalytic activity">
    <reaction evidence="14">
        <text>tRNA(Glu) + L-glutamate + ATP = L-glutamyl-tRNA(Glu) + AMP + diphosphate</text>
        <dbReference type="Rhea" id="RHEA:23540"/>
        <dbReference type="Rhea" id="RHEA-COMP:9663"/>
        <dbReference type="Rhea" id="RHEA-COMP:9680"/>
        <dbReference type="ChEBI" id="CHEBI:29985"/>
        <dbReference type="ChEBI" id="CHEBI:30616"/>
        <dbReference type="ChEBI" id="CHEBI:33019"/>
        <dbReference type="ChEBI" id="CHEBI:78442"/>
        <dbReference type="ChEBI" id="CHEBI:78520"/>
        <dbReference type="ChEBI" id="CHEBI:456215"/>
        <dbReference type="EC" id="6.1.1.17"/>
    </reaction>
    <physiologicalReaction direction="left-to-right" evidence="14">
        <dbReference type="Rhea" id="RHEA:23541"/>
    </physiologicalReaction>
</comment>
<dbReference type="PRINTS" id="PR00987">
    <property type="entry name" value="TRNASYNTHGLU"/>
</dbReference>
<dbReference type="CDD" id="cd00936">
    <property type="entry name" value="WEPRS_RNA"/>
    <property type="match status" value="3"/>
</dbReference>
<dbReference type="FunFam" id="3.90.800.10:FF:000001">
    <property type="entry name" value="Glutamine--tRNA ligase"/>
    <property type="match status" value="1"/>
</dbReference>
<dbReference type="Pfam" id="PF00458">
    <property type="entry name" value="WHEP-TRS"/>
    <property type="match status" value="3"/>
</dbReference>
<evidence type="ECO:0000259" key="21">
    <source>
        <dbReference type="PROSITE" id="PS51185"/>
    </source>
</evidence>
<evidence type="ECO:0000313" key="24">
    <source>
        <dbReference type="Proteomes" id="UP000015101"/>
    </source>
</evidence>
<dbReference type="InterPro" id="IPR020056">
    <property type="entry name" value="Rbsml_bL25/Gln-tRNA_synth_N"/>
</dbReference>
<evidence type="ECO:0000256" key="1">
    <source>
        <dbReference type="ARBA" id="ARBA00009968"/>
    </source>
</evidence>
<dbReference type="FunFam" id="3.30.110.30:FF:000001">
    <property type="entry name" value="Bifunctional glutamate/proline--tRNA ligase"/>
    <property type="match status" value="1"/>
</dbReference>
<dbReference type="GO" id="GO:0017101">
    <property type="term" value="C:aminoacyl-tRNA synthetase multienzyme complex"/>
    <property type="evidence" value="ECO:0000318"/>
    <property type="project" value="GO_Central"/>
</dbReference>
<keyword evidence="10" id="KW-0694">RNA-binding</keyword>
<dbReference type="PANTHER" id="PTHR43382">
    <property type="entry name" value="PROLYL-TRNA SYNTHETASE"/>
    <property type="match status" value="1"/>
</dbReference>
<dbReference type="GO" id="GO:0004818">
    <property type="term" value="F:glutamate-tRNA ligase activity"/>
    <property type="evidence" value="ECO:0007669"/>
    <property type="project" value="UniProtKB-EC"/>
</dbReference>
<dbReference type="OMA" id="NVTFINW"/>
<dbReference type="PROSITE" id="PS50862">
    <property type="entry name" value="AA_TRNA_LIGASE_II"/>
    <property type="match status" value="1"/>
</dbReference>
<evidence type="ECO:0000256" key="3">
    <source>
        <dbReference type="ARBA" id="ARBA00012835"/>
    </source>
</evidence>
<keyword evidence="6" id="KW-0479">Metal-binding</keyword>
<dbReference type="GO" id="GO:0006433">
    <property type="term" value="P:prolyl-tRNA aminoacylation"/>
    <property type="evidence" value="ECO:0000318"/>
    <property type="project" value="GO_Central"/>
</dbReference>
<dbReference type="Pfam" id="PF00749">
    <property type="entry name" value="tRNA-synt_1c"/>
    <property type="match status" value="1"/>
</dbReference>
<dbReference type="Gene3D" id="3.30.930.10">
    <property type="entry name" value="Bira Bifunctional Protein, Domain 2"/>
    <property type="match status" value="1"/>
</dbReference>
<feature type="domain" description="WHEP-TRS" evidence="21">
    <location>
        <begin position="861"/>
        <end position="917"/>
    </location>
</feature>
<feature type="domain" description="WHEP-TRS" evidence="21">
    <location>
        <begin position="940"/>
        <end position="996"/>
    </location>
</feature>
<keyword evidence="7" id="KW-0547">Nucleotide-binding</keyword>
<evidence type="ECO:0000256" key="10">
    <source>
        <dbReference type="ARBA" id="ARBA00022884"/>
    </source>
</evidence>
<dbReference type="InterPro" id="IPR045864">
    <property type="entry name" value="aa-tRNA-synth_II/BPL/LPL"/>
</dbReference>
<reference evidence="24" key="1">
    <citation type="submission" date="2012-12" db="EMBL/GenBank/DDBJ databases">
        <authorList>
            <person name="Hellsten U."/>
            <person name="Grimwood J."/>
            <person name="Chapman J.A."/>
            <person name="Shapiro H."/>
            <person name="Aerts A."/>
            <person name="Otillar R.P."/>
            <person name="Terry A.Y."/>
            <person name="Boore J.L."/>
            <person name="Simakov O."/>
            <person name="Marletaz F."/>
            <person name="Cho S.-J."/>
            <person name="Edsinger-Gonzales E."/>
            <person name="Havlak P."/>
            <person name="Kuo D.-H."/>
            <person name="Larsson T."/>
            <person name="Lv J."/>
            <person name="Arendt D."/>
            <person name="Savage R."/>
            <person name="Osoegawa K."/>
            <person name="de Jong P."/>
            <person name="Lindberg D.R."/>
            <person name="Seaver E.C."/>
            <person name="Weisblat D.A."/>
            <person name="Putnam N.H."/>
            <person name="Grigoriev I.V."/>
            <person name="Rokhsar D.S."/>
        </authorList>
    </citation>
    <scope>NUCLEOTIDE SEQUENCE</scope>
</reference>
<dbReference type="eggNOG" id="KOG1147">
    <property type="taxonomic scope" value="Eukaryota"/>
</dbReference>
<dbReference type="InterPro" id="IPR036621">
    <property type="entry name" value="Anticodon-bd_dom_sf"/>
</dbReference>
<reference evidence="23" key="3">
    <citation type="submission" date="2015-06" db="UniProtKB">
        <authorList>
            <consortium name="EnsemblMetazoa"/>
        </authorList>
    </citation>
    <scope>IDENTIFICATION</scope>
</reference>
<dbReference type="GeneID" id="20215601"/>
<keyword evidence="9" id="KW-0067">ATP-binding</keyword>
<comment type="similarity">
    <text evidence="1">In the C-terminal section; belongs to the class-II aminoacyl-tRNA synthetase family.</text>
</comment>
<dbReference type="GO" id="GO:0005524">
    <property type="term" value="F:ATP binding"/>
    <property type="evidence" value="ECO:0007669"/>
    <property type="project" value="UniProtKB-KW"/>
</dbReference>
<keyword evidence="24" id="KW-1185">Reference proteome</keyword>
<dbReference type="eggNOG" id="KOG4163">
    <property type="taxonomic scope" value="Eukaryota"/>
</dbReference>
<keyword evidence="11" id="KW-0648">Protein biosynthesis</keyword>
<dbReference type="EMBL" id="KB096457">
    <property type="protein sequence ID" value="ESO04653.1"/>
    <property type="molecule type" value="Genomic_DNA"/>
</dbReference>
<dbReference type="EMBL" id="AMQM01004155">
    <property type="status" value="NOT_ANNOTATED_CDS"/>
    <property type="molecule type" value="Genomic_DNA"/>
</dbReference>
<dbReference type="GO" id="GO:0046872">
    <property type="term" value="F:metal ion binding"/>
    <property type="evidence" value="ECO:0007669"/>
    <property type="project" value="UniProtKB-KW"/>
</dbReference>
<feature type="region of interest" description="Disordered" evidence="19">
    <location>
        <begin position="992"/>
        <end position="1040"/>
    </location>
</feature>
<dbReference type="InParanoid" id="T1G3F3"/>
<dbReference type="FunFam" id="1.20.1050.130:FF:000036">
    <property type="entry name" value="Uncharacterized protein"/>
    <property type="match status" value="1"/>
</dbReference>
<evidence type="ECO:0000259" key="20">
    <source>
        <dbReference type="PROSITE" id="PS50862"/>
    </source>
</evidence>
<dbReference type="SUPFAM" id="SSF52374">
    <property type="entry name" value="Nucleotidylyl transferase"/>
    <property type="match status" value="1"/>
</dbReference>
<dbReference type="OrthoDB" id="1350766at2759"/>
<dbReference type="InterPro" id="IPR011035">
    <property type="entry name" value="Ribosomal_bL25/Gln-tRNA_synth"/>
</dbReference>
<evidence type="ECO:0000256" key="8">
    <source>
        <dbReference type="ARBA" id="ARBA00022833"/>
    </source>
</evidence>
<dbReference type="PROSITE" id="PS00762">
    <property type="entry name" value="WHEP_TRS_1"/>
    <property type="match status" value="2"/>
</dbReference>
<evidence type="ECO:0000256" key="7">
    <source>
        <dbReference type="ARBA" id="ARBA00022741"/>
    </source>
</evidence>
<keyword evidence="8" id="KW-0862">Zinc</keyword>
<evidence type="ECO:0000256" key="11">
    <source>
        <dbReference type="ARBA" id="ARBA00022917"/>
    </source>
</evidence>
<feature type="domain" description="WHEP-TRS" evidence="21">
    <location>
        <begin position="773"/>
        <end position="829"/>
    </location>
</feature>
<dbReference type="Pfam" id="PF00587">
    <property type="entry name" value="tRNA-synt_2b"/>
    <property type="match status" value="1"/>
</dbReference>
<dbReference type="Pfam" id="PF03129">
    <property type="entry name" value="HGTP_anticodon"/>
    <property type="match status" value="1"/>
</dbReference>
<evidence type="ECO:0000256" key="15">
    <source>
        <dbReference type="ARBA" id="ARBA00050792"/>
    </source>
</evidence>
<dbReference type="SUPFAM" id="SSF52954">
    <property type="entry name" value="Class II aaRS ABD-related"/>
    <property type="match status" value="1"/>
</dbReference>
<comment type="catalytic activity">
    <reaction evidence="15">
        <text>tRNA(Pro) + L-proline + ATP = L-prolyl-tRNA(Pro) + AMP + diphosphate</text>
        <dbReference type="Rhea" id="RHEA:14305"/>
        <dbReference type="Rhea" id="RHEA-COMP:9700"/>
        <dbReference type="Rhea" id="RHEA-COMP:9702"/>
        <dbReference type="ChEBI" id="CHEBI:30616"/>
        <dbReference type="ChEBI" id="CHEBI:33019"/>
        <dbReference type="ChEBI" id="CHEBI:60039"/>
        <dbReference type="ChEBI" id="CHEBI:78442"/>
        <dbReference type="ChEBI" id="CHEBI:78532"/>
        <dbReference type="ChEBI" id="CHEBI:456215"/>
        <dbReference type="EC" id="6.1.1.15"/>
    </reaction>
    <physiologicalReaction direction="left-to-right" evidence="15">
        <dbReference type="Rhea" id="RHEA:14306"/>
    </physiologicalReaction>
</comment>
<evidence type="ECO:0000256" key="4">
    <source>
        <dbReference type="ARBA" id="ARBA00022553"/>
    </source>
</evidence>
<dbReference type="PROSITE" id="PS00178">
    <property type="entry name" value="AA_TRNA_LIGASE_I"/>
    <property type="match status" value="1"/>
</dbReference>
<proteinExistence type="inferred from homology"/>
<dbReference type="FunFam" id="1.10.287.10:FF:000006">
    <property type="entry name" value="Bifunctional glutamate/proline--tRNA ligase"/>
    <property type="match status" value="3"/>
</dbReference>
<dbReference type="SUPFAM" id="SSF64586">
    <property type="entry name" value="C-terminal domain of ProRS"/>
    <property type="match status" value="1"/>
</dbReference>
<dbReference type="KEGG" id="hro:HELRODRAFT_78758"/>
<dbReference type="Pfam" id="PF20974">
    <property type="entry name" value="tRNA-synt_1c_C2"/>
    <property type="match status" value="1"/>
</dbReference>
<dbReference type="Pfam" id="PF03950">
    <property type="entry name" value="tRNA-synt_1c_C"/>
    <property type="match status" value="1"/>
</dbReference>
<dbReference type="PROSITE" id="PS51185">
    <property type="entry name" value="WHEP_TRS_2"/>
    <property type="match status" value="3"/>
</dbReference>
<dbReference type="EC" id="6.1.1.17" evidence="3"/>
<dbReference type="Gene3D" id="3.40.50.800">
    <property type="entry name" value="Anticodon-binding domain"/>
    <property type="match status" value="1"/>
</dbReference>
<dbReference type="NCBIfam" id="TIGR00463">
    <property type="entry name" value="gltX_arch"/>
    <property type="match status" value="1"/>
</dbReference>
<dbReference type="SUPFAM" id="SSF47616">
    <property type="entry name" value="GST C-terminal domain-like"/>
    <property type="match status" value="1"/>
</dbReference>
<dbReference type="Gene3D" id="1.10.1160.10">
    <property type="entry name" value="Glutamyl-trna Synthetase, Domain 2"/>
    <property type="match status" value="1"/>
</dbReference>
<sequence>KSFLLQNFRNISLTNVSSICRFLSREVSELNLYGKTSIEKAQVDHWLEFSTLTLPSANHMQESIKYLDYILASSTYLVGDAISLADIFVWAALKESSSFEILDKNSAKHLCRYFNYLSTLKEFETVAKLLPSSAAQKSVRKERKEEGKFIDLPEAEMGKLVVRFPPEASGYLHIGHAKAALLNQYYQQAFKGKLIMRFDDTNPEKENAEFERVILDDVKMLGITPDIFTFTSDHFDRILDFCTLMIKNGDAYVDDTDPEVMKKEREERVESKNRNNSVEKNLSMWNEMQKGSESGLKCCVRAKLDMKNDNGCLRDPTMYRCKVETHVRTGDKYKVYPTYDFACPIVDSIEGVTHALRTMEYHDRDEQYYWFLKTLGLRRPYIWEYSRLNLQNTVMSKRKLTWIVDEGFVEGWDDPRFPTVRGVMRRGMTVEGLKEFVIAQGSSRATTTMDWDKIWAFNKKVIDPVAPRYTALQKDSVVTVLVDGAVKEFKMVQKHPKDPEIGMKKVWYSDKVLIDGADAEELHVDEVVTFINWGNLIIKKIERGQSGKVKAISAILNLENKEYKKTTKLTWLAVVEECPLVNVNCCFFEHIISKPVLTKDDDFKQYINRHSKVTVEMLGDPELASVKKGEIIQLQRRGFFICDSAYESANRYSSRENPCILFNVPDGHTKEMPTSGSKHKTVSKDTAATVKEVMIMMFLLLMMMVTVTMVINTLNFDDLSFNLFYDFLLQPSKSESKKQQQQQKQQQPQQAPATAAPHASSSSSAVPHTSSSSSSSLDQEIATQGDLVRQLKSEKAEKTKIDAEVKKLLSLKADYKQLTGQDWKPGTATAAATTASAKVADTAVAATKSVDATAVATLSSSSSSLDNLVTEQGDLIRRLKSEKVEKTKIDAEVKKLLSLKDDYKQLTGQDWKPGAATATAAAKVADTTAAKPGSGTTASTSTSLDKLISEQGDLVRRLKSEKAEKSKIDTEVKKLLQLKADYKQLTNEDWKPGATATAAPSTAAATATATTSEKKTDIQKQKQPPQKPQESSVDEATTSREVKKVTRLGLEARKHENFSEWYSQVITKAELIEYYDVSGCYVLRSWSFGIWERISQWFDERIKEMGFENCYFPMFVSHGALETEKEHIADFAPEVAWVTKSGQTDLAEPIAIRPTSETVMYPSYAKWVQSHRDLPIKLNQWCNVVRWEFKHPQPFLRTREFLWQEGHSAHSNMKDAEEEVYQILDLYAQIYEELLAVPVTKGRKTEKEKFAGGDYTTTIEAYISASGRGIQAATSHHLGQNFSKMFDISFEDPETREKKFAYQNSWGLTTRSIGVVVMVHGDDKGLVLPPRIAHYQVVIVPCGITAQLEDKDRQNLLNQCSKITDQLLGSNVRVNCDIRDNYSPGWKFNHWELKGVPIRIEIGPKDLQSNQFVAVRRDTGEKSTNKLDNVVEVVNNLLESIHKNLYEKAKKDKEKNTATCTNFTDFCQNLDKNKLIMAPFCGDIPCEEKIKKLSARESVEEGAPAMGAKGLCIPFDQVIPIKDGDHCIAPDCKNKPKFYTLFGKSY</sequence>
<dbReference type="Gene3D" id="2.40.240.10">
    <property type="entry name" value="Ribosomal Protein L25, Chain P"/>
    <property type="match status" value="1"/>
</dbReference>
<reference evidence="22 24" key="2">
    <citation type="journal article" date="2013" name="Nature">
        <title>Insights into bilaterian evolution from three spiralian genomes.</title>
        <authorList>
            <person name="Simakov O."/>
            <person name="Marletaz F."/>
            <person name="Cho S.J."/>
            <person name="Edsinger-Gonzales E."/>
            <person name="Havlak P."/>
            <person name="Hellsten U."/>
            <person name="Kuo D.H."/>
            <person name="Larsson T."/>
            <person name="Lv J."/>
            <person name="Arendt D."/>
            <person name="Savage R."/>
            <person name="Osoegawa K."/>
            <person name="de Jong P."/>
            <person name="Grimwood J."/>
            <person name="Chapman J.A."/>
            <person name="Shapiro H."/>
            <person name="Aerts A."/>
            <person name="Otillar R.P."/>
            <person name="Terry A.Y."/>
            <person name="Boore J.L."/>
            <person name="Grigoriev I.V."/>
            <person name="Lindberg D.R."/>
            <person name="Seaver E.C."/>
            <person name="Weisblat D.A."/>
            <person name="Putnam N.H."/>
            <person name="Rokhsar D.S."/>
        </authorList>
    </citation>
    <scope>NUCLEOTIDE SEQUENCE</scope>
</reference>
<dbReference type="Gene3D" id="3.40.50.620">
    <property type="entry name" value="HUPs"/>
    <property type="match status" value="1"/>
</dbReference>
<dbReference type="InterPro" id="IPR006195">
    <property type="entry name" value="aa-tRNA-synth_II"/>
</dbReference>
<dbReference type="FunFam" id="3.40.50.800:FF:000005">
    <property type="entry name" value="bifunctional glutamate/proline--tRNA ligase"/>
    <property type="match status" value="1"/>
</dbReference>
<keyword evidence="4" id="KW-0597">Phosphoprotein</keyword>
<dbReference type="PANTHER" id="PTHR43382:SF2">
    <property type="entry name" value="BIFUNCTIONAL GLUTAMATE_PROLINE--TRNA LIGASE"/>
    <property type="match status" value="1"/>
</dbReference>
<dbReference type="HAMAP" id="MF_02076">
    <property type="entry name" value="Glu_tRNA_synth_type2"/>
    <property type="match status" value="1"/>
</dbReference>
<dbReference type="GO" id="GO:0006424">
    <property type="term" value="P:glutamyl-tRNA aminoacylation"/>
    <property type="evidence" value="ECO:0007669"/>
    <property type="project" value="InterPro"/>
</dbReference>
<dbReference type="STRING" id="6412.T1G3F3"/>
<dbReference type="SUPFAM" id="SSF50715">
    <property type="entry name" value="Ribosomal protein L25-like"/>
    <property type="match status" value="1"/>
</dbReference>
<feature type="compositionally biased region" description="Low complexity" evidence="19">
    <location>
        <begin position="739"/>
        <end position="776"/>
    </location>
</feature>
<dbReference type="InterPro" id="IPR016061">
    <property type="entry name" value="Pro-tRNA_ligase_II_C"/>
</dbReference>
<dbReference type="FunFam" id="1.10.1160.10:FF:000001">
    <property type="entry name" value="Glutamine--tRNA ligase"/>
    <property type="match status" value="1"/>
</dbReference>
<dbReference type="SUPFAM" id="SSF55681">
    <property type="entry name" value="Class II aaRS and biotin synthetases"/>
    <property type="match status" value="1"/>
</dbReference>
<dbReference type="FunFam" id="3.40.50.620:FF:000070">
    <property type="entry name" value="Bifunctional glutamate/proline--tRNA ligase"/>
    <property type="match status" value="1"/>
</dbReference>
<dbReference type="InterPro" id="IPR004154">
    <property type="entry name" value="Anticodon-bd"/>
</dbReference>
<dbReference type="InterPro" id="IPR002314">
    <property type="entry name" value="aa-tRNA-synt_IIb"/>
</dbReference>
<gene>
    <name evidence="23" type="primary">20215601</name>
    <name evidence="22" type="ORF">HELRODRAFT_78758</name>
</gene>
<dbReference type="InterPro" id="IPR000924">
    <property type="entry name" value="Glu/Gln-tRNA-synth"/>
</dbReference>
<dbReference type="InterPro" id="IPR004046">
    <property type="entry name" value="GST_C"/>
</dbReference>
<dbReference type="CDD" id="cd00862">
    <property type="entry name" value="ProRS_anticodon_zinc"/>
    <property type="match status" value="1"/>
</dbReference>
<dbReference type="CDD" id="cd00778">
    <property type="entry name" value="ProRS_core_arch_euk"/>
    <property type="match status" value="1"/>
</dbReference>
<evidence type="ECO:0000256" key="14">
    <source>
        <dbReference type="ARBA" id="ARBA00047366"/>
    </source>
</evidence>
<feature type="compositionally biased region" description="Low complexity" evidence="19">
    <location>
        <begin position="994"/>
        <end position="1011"/>
    </location>
</feature>
<dbReference type="GO" id="GO:0003723">
    <property type="term" value="F:RNA binding"/>
    <property type="evidence" value="ECO:0007669"/>
    <property type="project" value="UniProtKB-KW"/>
</dbReference>
<dbReference type="HAMAP" id="MF_01571">
    <property type="entry name" value="Pro_tRNA_synth_type3"/>
    <property type="match status" value="1"/>
</dbReference>
<organism evidence="23 24">
    <name type="scientific">Helobdella robusta</name>
    <name type="common">Californian leech</name>
    <dbReference type="NCBI Taxonomy" id="6412"/>
    <lineage>
        <taxon>Eukaryota</taxon>
        <taxon>Metazoa</taxon>
        <taxon>Spiralia</taxon>
        <taxon>Lophotrochozoa</taxon>
        <taxon>Annelida</taxon>
        <taxon>Clitellata</taxon>
        <taxon>Hirudinea</taxon>
        <taxon>Rhynchobdellida</taxon>
        <taxon>Glossiphoniidae</taxon>
        <taxon>Helobdella</taxon>
    </lineage>
</organism>
<keyword evidence="12" id="KW-0030">Aminoacyl-tRNA synthetase</keyword>
<dbReference type="InterPro" id="IPR020058">
    <property type="entry name" value="Glu/Gln-tRNA-synth_Ib_cat-dom"/>
</dbReference>
<dbReference type="FunCoup" id="T1G3F3">
    <property type="interactions" value="1194"/>
</dbReference>
<evidence type="ECO:0000256" key="19">
    <source>
        <dbReference type="SAM" id="MobiDB-lite"/>
    </source>
</evidence>
<name>T1G3F3_HELRO</name>
<evidence type="ECO:0000256" key="18">
    <source>
        <dbReference type="ARBA" id="ARBA00076053"/>
    </source>
</evidence>
<dbReference type="Gene3D" id="3.90.800.10">
    <property type="entry name" value="Glutamyl-tRNA Synthetase, Domain 3"/>
    <property type="match status" value="1"/>
</dbReference>
<dbReference type="InterPro" id="IPR033721">
    <property type="entry name" value="ProRS_core_arch_euk"/>
</dbReference>
<dbReference type="Gene3D" id="3.30.110.30">
    <property type="entry name" value="C-terminal domain of ProRS"/>
    <property type="match status" value="1"/>
</dbReference>